<evidence type="ECO:0000313" key="2">
    <source>
        <dbReference type="EMBL" id="KAG5509340.1"/>
    </source>
</evidence>
<sequence length="732" mass="80109">MKRGVMEAKSLVALQRLFGPILSLYISRCRAKNEVGREALRYHAPSVDVLKTSDFFSKWPNSALKEWVLCGVLVAYKKGTCIGFAREPPQTACVYWILAGKVTQVPTKSELRECAGELPQLPLNVPKTGPTVLPSHFLEGAEKAPVPILTPTQERIVDSLAIYHTGQLVDAESLLLGGGRRRSLRCQTDTVMVSFPFSLLLRKVQCLPIPLQSYTIDVARNVVQRAMAQLVGLPSVRSLTSANPVLKSLPHSTLRALRLQLKPFVFLQSDVVCHDIAKSDTVFFLSRGRVIIEDTSRCTSKVESKAFTSVGLETFVPYHLPDYCDQKLRAKAATYCEMWGVPTAVLLALCDAETQLRCAQAATQLLGNDTSRLGLASALRTCPCFAAVSEMSLTAIARALRARVYCAGDTILASKRLPTTGILVVAGEVFVQPGRKKPPQRLYAGQAHYFCECFVKMKLAESVVSRSSSIVLHGSPGRIFELMEESNTASDMETMLESAQNYVNIQYGSGASDLSKAQSAAVERVKAYRRRHAENGTTESPEKFSSDTGEALTVLKNELLVSLALQLQALQPDTIAEAHFDVFRAGHLALGGEDPSSDPRPTAEYFSLDREGELVVCASPAPVAPVHFLTEDPVAPSSVVFPLRSDVVAPSLPQQEIAQERAALTRANAPVGSRSLRTEVHASALTAVGRRREPSSRLSALRSTAARLREEAEGTDRQREYQRQLMRVRHLP</sequence>
<dbReference type="RefSeq" id="XP_067758492.1">
    <property type="nucleotide sequence ID" value="XM_067902599.1"/>
</dbReference>
<evidence type="ECO:0008006" key="4">
    <source>
        <dbReference type="Google" id="ProtNLM"/>
    </source>
</evidence>
<gene>
    <name evidence="2" type="ORF">JKF63_06650</name>
</gene>
<dbReference type="OrthoDB" id="272675at2759"/>
<dbReference type="InterPro" id="IPR018490">
    <property type="entry name" value="cNMP-bd_dom_sf"/>
</dbReference>
<dbReference type="GeneID" id="94292676"/>
<dbReference type="SUPFAM" id="SSF51206">
    <property type="entry name" value="cAMP-binding domain-like"/>
    <property type="match status" value="3"/>
</dbReference>
<evidence type="ECO:0000313" key="3">
    <source>
        <dbReference type="Proteomes" id="UP000674318"/>
    </source>
</evidence>
<evidence type="ECO:0000256" key="1">
    <source>
        <dbReference type="SAM" id="MobiDB-lite"/>
    </source>
</evidence>
<proteinExistence type="predicted"/>
<dbReference type="AlphaFoldDB" id="A0A836IPC2"/>
<name>A0A836IPC2_9TRYP</name>
<feature type="region of interest" description="Disordered" evidence="1">
    <location>
        <begin position="691"/>
        <end position="720"/>
    </location>
</feature>
<organism evidence="2 3">
    <name type="scientific">Porcisia hertigi</name>
    <dbReference type="NCBI Taxonomy" id="2761500"/>
    <lineage>
        <taxon>Eukaryota</taxon>
        <taxon>Discoba</taxon>
        <taxon>Euglenozoa</taxon>
        <taxon>Kinetoplastea</taxon>
        <taxon>Metakinetoplastina</taxon>
        <taxon>Trypanosomatida</taxon>
        <taxon>Trypanosomatidae</taxon>
        <taxon>Leishmaniinae</taxon>
        <taxon>Porcisia</taxon>
    </lineage>
</organism>
<keyword evidence="3" id="KW-1185">Reference proteome</keyword>
<dbReference type="EMBL" id="JAFJZO010000014">
    <property type="protein sequence ID" value="KAG5509340.1"/>
    <property type="molecule type" value="Genomic_DNA"/>
</dbReference>
<dbReference type="InterPro" id="IPR014710">
    <property type="entry name" value="RmlC-like_jellyroll"/>
</dbReference>
<dbReference type="Proteomes" id="UP000674318">
    <property type="component" value="Unassembled WGS sequence"/>
</dbReference>
<dbReference type="KEGG" id="phet:94292676"/>
<dbReference type="Gene3D" id="2.60.120.10">
    <property type="entry name" value="Jelly Rolls"/>
    <property type="match status" value="3"/>
</dbReference>
<feature type="compositionally biased region" description="Basic and acidic residues" evidence="1">
    <location>
        <begin position="707"/>
        <end position="720"/>
    </location>
</feature>
<feature type="compositionally biased region" description="Low complexity" evidence="1">
    <location>
        <begin position="696"/>
        <end position="706"/>
    </location>
</feature>
<protein>
    <recommendedName>
        <fullName evidence="4">Cyclic nucleotide-binding domain-containing protein</fullName>
    </recommendedName>
</protein>
<reference evidence="2 3" key="1">
    <citation type="submission" date="2021-02" db="EMBL/GenBank/DDBJ databases">
        <title>Porcisia hertigi Genome sequencing and assembly.</title>
        <authorList>
            <person name="Almutairi H."/>
            <person name="Gatherer D."/>
        </authorList>
    </citation>
    <scope>NUCLEOTIDE SEQUENCE [LARGE SCALE GENOMIC DNA]</scope>
    <source>
        <strain evidence="2 3">C119</strain>
    </source>
</reference>
<accession>A0A836IPC2</accession>
<comment type="caution">
    <text evidence="2">The sequence shown here is derived from an EMBL/GenBank/DDBJ whole genome shotgun (WGS) entry which is preliminary data.</text>
</comment>